<reference evidence="1 2" key="1">
    <citation type="journal article" date="2013" name="J. Microbiol.">
        <title>Lysinibacillus chungkukjangi sp. nov., isolated from Chungkukjang, Korean fermented soybean food.</title>
        <authorList>
            <person name="Kim S.J."/>
            <person name="Jang Y.H."/>
            <person name="Hamada M."/>
            <person name="Ahn J.H."/>
            <person name="Weon H.Y."/>
            <person name="Suzuki K."/>
            <person name="Whang K.S."/>
            <person name="Kwon S.W."/>
        </authorList>
    </citation>
    <scope>NUCLEOTIDE SEQUENCE [LARGE SCALE GENOMIC DNA]</scope>
    <source>
        <strain evidence="1 2">MCCC 1A12701</strain>
    </source>
</reference>
<dbReference type="Proteomes" id="UP000274033">
    <property type="component" value="Unassembled WGS sequence"/>
</dbReference>
<gene>
    <name evidence="1" type="ORF">EBB45_00800</name>
</gene>
<name>A0A3N9UJH4_9BACI</name>
<dbReference type="EMBL" id="RRCT01000001">
    <property type="protein sequence ID" value="RQW76124.1"/>
    <property type="molecule type" value="Genomic_DNA"/>
</dbReference>
<evidence type="ECO:0000313" key="1">
    <source>
        <dbReference type="EMBL" id="RQW76124.1"/>
    </source>
</evidence>
<proteinExistence type="predicted"/>
<dbReference type="AlphaFoldDB" id="A0A3N9UJH4"/>
<dbReference type="OrthoDB" id="2452566at2"/>
<comment type="caution">
    <text evidence="1">The sequence shown here is derived from an EMBL/GenBank/DDBJ whole genome shotgun (WGS) entry which is preliminary data.</text>
</comment>
<accession>A0A3N9UJH4</accession>
<organism evidence="1 2">
    <name type="scientific">Lysinibacillus composti</name>
    <dbReference type="NCBI Taxonomy" id="720633"/>
    <lineage>
        <taxon>Bacteria</taxon>
        <taxon>Bacillati</taxon>
        <taxon>Bacillota</taxon>
        <taxon>Bacilli</taxon>
        <taxon>Bacillales</taxon>
        <taxon>Bacillaceae</taxon>
        <taxon>Lysinibacillus</taxon>
    </lineage>
</organism>
<keyword evidence="2" id="KW-1185">Reference proteome</keyword>
<dbReference type="RefSeq" id="WP_124761649.1">
    <property type="nucleotide sequence ID" value="NZ_JAFBDY010000001.1"/>
</dbReference>
<evidence type="ECO:0000313" key="2">
    <source>
        <dbReference type="Proteomes" id="UP000274033"/>
    </source>
</evidence>
<sequence length="72" mass="8855">MIFHSEYLEIRNKRGRSTNYLHDWFFSNVEEQVVCEKAKLSIYKEIGCFYRFTKDDEVFLNYLYNEAKKENL</sequence>
<protein>
    <submittedName>
        <fullName evidence="1">Uncharacterized protein</fullName>
    </submittedName>
</protein>